<dbReference type="GO" id="GO:0020037">
    <property type="term" value="F:heme binding"/>
    <property type="evidence" value="ECO:0007669"/>
    <property type="project" value="InterPro"/>
</dbReference>
<evidence type="ECO:0000256" key="1">
    <source>
        <dbReference type="ARBA" id="ARBA00022617"/>
    </source>
</evidence>
<dbReference type="Proteomes" id="UP000239772">
    <property type="component" value="Unassembled WGS sequence"/>
</dbReference>
<keyword evidence="5" id="KW-1133">Transmembrane helix</keyword>
<evidence type="ECO:0000256" key="2">
    <source>
        <dbReference type="ARBA" id="ARBA00022723"/>
    </source>
</evidence>
<dbReference type="GO" id="GO:0046872">
    <property type="term" value="F:metal ion binding"/>
    <property type="evidence" value="ECO:0007669"/>
    <property type="project" value="UniProtKB-KW"/>
</dbReference>
<evidence type="ECO:0000256" key="3">
    <source>
        <dbReference type="ARBA" id="ARBA00023004"/>
    </source>
</evidence>
<dbReference type="AlphaFoldDB" id="A0A2T1HZL8"/>
<sequence>MGDSGQRHGLAAIGAVILLAASVGGWSWWNASRHRAEFRSALIEGDPGRAPDLVRRYGCGGCHTLTSVRGAAGRVGPPLDTVGQRVFLAGRLPNTPENLARWIHDPHGVDPQTAMPNTGISIDDARNVAAYLLQEAPR</sequence>
<evidence type="ECO:0000256" key="4">
    <source>
        <dbReference type="PROSITE-ProRule" id="PRU00433"/>
    </source>
</evidence>
<dbReference type="GO" id="GO:0009055">
    <property type="term" value="F:electron transfer activity"/>
    <property type="evidence" value="ECO:0007669"/>
    <property type="project" value="InterPro"/>
</dbReference>
<dbReference type="InterPro" id="IPR009056">
    <property type="entry name" value="Cyt_c-like_dom"/>
</dbReference>
<evidence type="ECO:0000313" key="7">
    <source>
        <dbReference type="EMBL" id="PSC07121.1"/>
    </source>
</evidence>
<keyword evidence="3 4" id="KW-0408">Iron</keyword>
<evidence type="ECO:0000259" key="6">
    <source>
        <dbReference type="PROSITE" id="PS51007"/>
    </source>
</evidence>
<keyword evidence="8" id="KW-1185">Reference proteome</keyword>
<feature type="domain" description="Cytochrome c" evidence="6">
    <location>
        <begin position="45"/>
        <end position="136"/>
    </location>
</feature>
<evidence type="ECO:0000313" key="8">
    <source>
        <dbReference type="Proteomes" id="UP000239772"/>
    </source>
</evidence>
<keyword evidence="5" id="KW-0812">Transmembrane</keyword>
<accession>A0A2T1HZL8</accession>
<feature type="transmembrane region" description="Helical" evidence="5">
    <location>
        <begin position="9"/>
        <end position="29"/>
    </location>
</feature>
<organism evidence="7 8">
    <name type="scientific">Alsobacter soli</name>
    <dbReference type="NCBI Taxonomy" id="2109933"/>
    <lineage>
        <taxon>Bacteria</taxon>
        <taxon>Pseudomonadati</taxon>
        <taxon>Pseudomonadota</taxon>
        <taxon>Alphaproteobacteria</taxon>
        <taxon>Hyphomicrobiales</taxon>
        <taxon>Alsobacteraceae</taxon>
        <taxon>Alsobacter</taxon>
    </lineage>
</organism>
<dbReference type="Gene3D" id="1.10.760.10">
    <property type="entry name" value="Cytochrome c-like domain"/>
    <property type="match status" value="1"/>
</dbReference>
<dbReference type="SUPFAM" id="SSF46626">
    <property type="entry name" value="Cytochrome c"/>
    <property type="match status" value="1"/>
</dbReference>
<gene>
    <name evidence="7" type="ORF">SLNSH_01285</name>
</gene>
<name>A0A2T1HZL8_9HYPH</name>
<proteinExistence type="predicted"/>
<keyword evidence="1 4" id="KW-0349">Heme</keyword>
<dbReference type="Pfam" id="PF00034">
    <property type="entry name" value="Cytochrom_C"/>
    <property type="match status" value="1"/>
</dbReference>
<dbReference type="PROSITE" id="PS51007">
    <property type="entry name" value="CYTC"/>
    <property type="match status" value="1"/>
</dbReference>
<evidence type="ECO:0000256" key="5">
    <source>
        <dbReference type="SAM" id="Phobius"/>
    </source>
</evidence>
<reference evidence="8" key="1">
    <citation type="submission" date="2018-03" db="EMBL/GenBank/DDBJ databases">
        <authorList>
            <person name="Sun L."/>
            <person name="Liu H."/>
            <person name="Chen W."/>
            <person name="Huang K."/>
            <person name="Liu W."/>
            <person name="Gao X."/>
        </authorList>
    </citation>
    <scope>NUCLEOTIDE SEQUENCE [LARGE SCALE GENOMIC DNA]</scope>
    <source>
        <strain evidence="8">SH9</strain>
    </source>
</reference>
<dbReference type="EMBL" id="PVZS01000001">
    <property type="protein sequence ID" value="PSC07121.1"/>
    <property type="molecule type" value="Genomic_DNA"/>
</dbReference>
<protein>
    <submittedName>
        <fullName evidence="7">Cytochrome C</fullName>
    </submittedName>
</protein>
<keyword evidence="2 4" id="KW-0479">Metal-binding</keyword>
<dbReference type="InterPro" id="IPR036909">
    <property type="entry name" value="Cyt_c-like_dom_sf"/>
</dbReference>
<keyword evidence="5" id="KW-0472">Membrane</keyword>
<comment type="caution">
    <text evidence="7">The sequence shown here is derived from an EMBL/GenBank/DDBJ whole genome shotgun (WGS) entry which is preliminary data.</text>
</comment>